<dbReference type="InterPro" id="IPR001509">
    <property type="entry name" value="Epimerase_deHydtase"/>
</dbReference>
<protein>
    <recommendedName>
        <fullName evidence="6 10">UDP-glucose 4-epimerase</fullName>
        <ecNumber evidence="5 10">5.1.3.2</ecNumber>
    </recommendedName>
</protein>
<dbReference type="GO" id="GO:0003978">
    <property type="term" value="F:UDP-glucose 4-epimerase activity"/>
    <property type="evidence" value="ECO:0007669"/>
    <property type="project" value="UniProtKB-UniRule"/>
</dbReference>
<comment type="subunit">
    <text evidence="10">Homodimer.</text>
</comment>
<evidence type="ECO:0000256" key="1">
    <source>
        <dbReference type="ARBA" id="ARBA00000083"/>
    </source>
</evidence>
<comment type="catalytic activity">
    <reaction evidence="1 10">
        <text>UDP-alpha-D-glucose = UDP-alpha-D-galactose</text>
        <dbReference type="Rhea" id="RHEA:22168"/>
        <dbReference type="ChEBI" id="CHEBI:58885"/>
        <dbReference type="ChEBI" id="CHEBI:66914"/>
        <dbReference type="EC" id="5.1.3.2"/>
    </reaction>
</comment>
<comment type="pathway">
    <text evidence="3 10">Carbohydrate metabolism; galactose metabolism.</text>
</comment>
<evidence type="ECO:0000256" key="6">
    <source>
        <dbReference type="ARBA" id="ARBA00018569"/>
    </source>
</evidence>
<evidence type="ECO:0000256" key="3">
    <source>
        <dbReference type="ARBA" id="ARBA00004947"/>
    </source>
</evidence>
<reference evidence="12" key="1">
    <citation type="journal article" date="2014" name="Int. J. Syst. Evol. Microbiol.">
        <title>Complete genome sequence of Corynebacterium casei LMG S-19264T (=DSM 44701T), isolated from a smear-ripened cheese.</title>
        <authorList>
            <consortium name="US DOE Joint Genome Institute (JGI-PGF)"/>
            <person name="Walter F."/>
            <person name="Albersmeier A."/>
            <person name="Kalinowski J."/>
            <person name="Ruckert C."/>
        </authorList>
    </citation>
    <scope>NUCLEOTIDE SEQUENCE</scope>
    <source>
        <strain evidence="12">KCTC 32513</strain>
    </source>
</reference>
<feature type="domain" description="NAD-dependent epimerase/dehydratase" evidence="11">
    <location>
        <begin position="6"/>
        <end position="252"/>
    </location>
</feature>
<keyword evidence="7 10" id="KW-0520">NAD</keyword>
<dbReference type="InterPro" id="IPR036291">
    <property type="entry name" value="NAD(P)-bd_dom_sf"/>
</dbReference>
<accession>A0A8J3CQD3</accession>
<sequence>MNGRKVLVVGGAGYIGSHICKALAARGDTPIVFDNLSSGHEHAVQWGPLHRGDIRNAADIDAAFANHKPDAVIHFAACIEVGEGEIEPLRFWDNNVGGVISLLQAMKRANVNTLVFSSTCATYGEPETLPLTESEPQTPVSVYGRTKLAVETLLSDVSKAEDLSYAALRYFNASGASPDGEIGEEHDPESHLIPNALKAAAGLSGRMKLFGTDYPTRDGTCVRDYIHVSDLAVAHLAALDRLLSGNDSFVCNLGSGTGFTVREILDAVERVTGNPVPCDEHPRRPGDAPTLLADTSTAERLLGFKTVRSTPDLVIGDAWAFHRRVWGLDDNT</sequence>
<gene>
    <name evidence="12" type="ORF">GCM10009069_05760</name>
</gene>
<dbReference type="NCBIfam" id="TIGR01179">
    <property type="entry name" value="galE"/>
    <property type="match status" value="1"/>
</dbReference>
<evidence type="ECO:0000256" key="10">
    <source>
        <dbReference type="RuleBase" id="RU366046"/>
    </source>
</evidence>
<evidence type="ECO:0000313" key="12">
    <source>
        <dbReference type="EMBL" id="GHA85455.1"/>
    </source>
</evidence>
<evidence type="ECO:0000256" key="8">
    <source>
        <dbReference type="ARBA" id="ARBA00023235"/>
    </source>
</evidence>
<dbReference type="SUPFAM" id="SSF51735">
    <property type="entry name" value="NAD(P)-binding Rossmann-fold domains"/>
    <property type="match status" value="1"/>
</dbReference>
<evidence type="ECO:0000256" key="2">
    <source>
        <dbReference type="ARBA" id="ARBA00001911"/>
    </source>
</evidence>
<evidence type="ECO:0000256" key="9">
    <source>
        <dbReference type="ARBA" id="ARBA00023277"/>
    </source>
</evidence>
<organism evidence="12 13">
    <name type="scientific">Algimonas arctica</name>
    <dbReference type="NCBI Taxonomy" id="1479486"/>
    <lineage>
        <taxon>Bacteria</taxon>
        <taxon>Pseudomonadati</taxon>
        <taxon>Pseudomonadota</taxon>
        <taxon>Alphaproteobacteria</taxon>
        <taxon>Maricaulales</taxon>
        <taxon>Robiginitomaculaceae</taxon>
        <taxon>Algimonas</taxon>
    </lineage>
</organism>
<dbReference type="CDD" id="cd05247">
    <property type="entry name" value="UDP_G4E_1_SDR_e"/>
    <property type="match status" value="1"/>
</dbReference>
<evidence type="ECO:0000256" key="5">
    <source>
        <dbReference type="ARBA" id="ARBA00013189"/>
    </source>
</evidence>
<dbReference type="GO" id="GO:0006012">
    <property type="term" value="P:galactose metabolic process"/>
    <property type="evidence" value="ECO:0007669"/>
    <property type="project" value="UniProtKB-UniPathway"/>
</dbReference>
<dbReference type="Pfam" id="PF01370">
    <property type="entry name" value="Epimerase"/>
    <property type="match status" value="1"/>
</dbReference>
<dbReference type="Gene3D" id="3.40.50.720">
    <property type="entry name" value="NAD(P)-binding Rossmann-like Domain"/>
    <property type="match status" value="1"/>
</dbReference>
<dbReference type="UniPathway" id="UPA00214"/>
<evidence type="ECO:0000313" key="13">
    <source>
        <dbReference type="Proteomes" id="UP000634004"/>
    </source>
</evidence>
<keyword evidence="8 10" id="KW-0413">Isomerase</keyword>
<comment type="similarity">
    <text evidence="4 10">Belongs to the NAD(P)-dependent epimerase/dehydratase family.</text>
</comment>
<dbReference type="AlphaFoldDB" id="A0A8J3CQD3"/>
<dbReference type="Proteomes" id="UP000634004">
    <property type="component" value="Unassembled WGS sequence"/>
</dbReference>
<evidence type="ECO:0000256" key="4">
    <source>
        <dbReference type="ARBA" id="ARBA00007637"/>
    </source>
</evidence>
<dbReference type="PANTHER" id="PTHR43725">
    <property type="entry name" value="UDP-GLUCOSE 4-EPIMERASE"/>
    <property type="match status" value="1"/>
</dbReference>
<reference evidence="12" key="2">
    <citation type="submission" date="2020-09" db="EMBL/GenBank/DDBJ databases">
        <authorList>
            <person name="Sun Q."/>
            <person name="Kim S."/>
        </authorList>
    </citation>
    <scope>NUCLEOTIDE SEQUENCE</scope>
    <source>
        <strain evidence="12">KCTC 32513</strain>
    </source>
</reference>
<comment type="cofactor">
    <cofactor evidence="2 10">
        <name>NAD(+)</name>
        <dbReference type="ChEBI" id="CHEBI:57540"/>
    </cofactor>
</comment>
<proteinExistence type="inferred from homology"/>
<evidence type="ECO:0000259" key="11">
    <source>
        <dbReference type="Pfam" id="PF01370"/>
    </source>
</evidence>
<dbReference type="EMBL" id="BMZH01000002">
    <property type="protein sequence ID" value="GHA85455.1"/>
    <property type="molecule type" value="Genomic_DNA"/>
</dbReference>
<dbReference type="Gene3D" id="3.90.25.10">
    <property type="entry name" value="UDP-galactose 4-epimerase, domain 1"/>
    <property type="match status" value="1"/>
</dbReference>
<name>A0A8J3CQD3_9PROT</name>
<dbReference type="EC" id="5.1.3.2" evidence="5 10"/>
<keyword evidence="13" id="KW-1185">Reference proteome</keyword>
<evidence type="ECO:0000256" key="7">
    <source>
        <dbReference type="ARBA" id="ARBA00023027"/>
    </source>
</evidence>
<keyword evidence="9 10" id="KW-0119">Carbohydrate metabolism</keyword>
<comment type="caution">
    <text evidence="12">The sequence shown here is derived from an EMBL/GenBank/DDBJ whole genome shotgun (WGS) entry which is preliminary data.</text>
</comment>
<dbReference type="InterPro" id="IPR005886">
    <property type="entry name" value="UDP_G4E"/>
</dbReference>
<dbReference type="PANTHER" id="PTHR43725:SF53">
    <property type="entry name" value="UDP-ARABINOSE 4-EPIMERASE 1"/>
    <property type="match status" value="1"/>
</dbReference>
<dbReference type="RefSeq" id="WP_189495231.1">
    <property type="nucleotide sequence ID" value="NZ_BMZH01000002.1"/>
</dbReference>